<dbReference type="GO" id="GO:0008320">
    <property type="term" value="F:protein transmembrane transporter activity"/>
    <property type="evidence" value="ECO:0007669"/>
    <property type="project" value="TreeGrafter"/>
</dbReference>
<evidence type="ECO:0000313" key="7">
    <source>
        <dbReference type="EMBL" id="REF69755.1"/>
    </source>
</evidence>
<dbReference type="EMBL" id="QTUJ01000002">
    <property type="protein sequence ID" value="REF69755.1"/>
    <property type="molecule type" value="Genomic_DNA"/>
</dbReference>
<keyword evidence="1" id="KW-0472">Membrane</keyword>
<evidence type="ECO:0000256" key="2">
    <source>
        <dbReference type="ARBA" id="ARBA00022692"/>
    </source>
</evidence>
<feature type="domain" description="Polypeptide-transport-associated ShlB-type" evidence="6">
    <location>
        <begin position="83"/>
        <end position="157"/>
    </location>
</feature>
<dbReference type="Gene3D" id="2.40.160.50">
    <property type="entry name" value="membrane protein fhac: a member of the omp85/tpsb transporter family"/>
    <property type="match status" value="1"/>
</dbReference>
<comment type="caution">
    <text evidence="7">The sequence shown here is derived from an EMBL/GenBank/DDBJ whole genome shotgun (WGS) entry which is preliminary data.</text>
</comment>
<feature type="domain" description="Haemolysin activator HlyB C-terminal" evidence="5">
    <location>
        <begin position="222"/>
        <end position="546"/>
    </location>
</feature>
<dbReference type="Pfam" id="PF08479">
    <property type="entry name" value="POTRA_2"/>
    <property type="match status" value="1"/>
</dbReference>
<reference evidence="7 8" key="1">
    <citation type="submission" date="2018-08" db="EMBL/GenBank/DDBJ databases">
        <title>Genomic Encyclopedia of Archaeal and Bacterial Type Strains, Phase II (KMG-II): from individual species to whole genera.</title>
        <authorList>
            <person name="Goeker M."/>
        </authorList>
    </citation>
    <scope>NUCLEOTIDE SEQUENCE [LARGE SCALE GENOMIC DNA]</scope>
    <source>
        <strain evidence="7 8">DSM 17099</strain>
    </source>
</reference>
<dbReference type="InterPro" id="IPR005565">
    <property type="entry name" value="Hemolysn_activator_HlyB_C"/>
</dbReference>
<dbReference type="InterPro" id="IPR051544">
    <property type="entry name" value="TPS_OM_transporter"/>
</dbReference>
<dbReference type="PANTHER" id="PTHR34597:SF3">
    <property type="entry name" value="OUTER MEMBRANE TRANSPORTER CDIB"/>
    <property type="match status" value="1"/>
</dbReference>
<evidence type="ECO:0000259" key="6">
    <source>
        <dbReference type="Pfam" id="PF08479"/>
    </source>
</evidence>
<proteinExistence type="predicted"/>
<dbReference type="PANTHER" id="PTHR34597">
    <property type="entry name" value="SLR1661 PROTEIN"/>
    <property type="match status" value="1"/>
</dbReference>
<keyword evidence="3" id="KW-0998">Cell outer membrane</keyword>
<keyword evidence="1" id="KW-1134">Transmembrane beta strand</keyword>
<keyword evidence="2" id="KW-0812">Transmembrane</keyword>
<dbReference type="Gene3D" id="3.10.20.310">
    <property type="entry name" value="membrane protein fhac"/>
    <property type="match status" value="1"/>
</dbReference>
<keyword evidence="4" id="KW-0732">Signal</keyword>
<dbReference type="GO" id="GO:0046819">
    <property type="term" value="P:protein secretion by the type V secretion system"/>
    <property type="evidence" value="ECO:0007669"/>
    <property type="project" value="TreeGrafter"/>
</dbReference>
<evidence type="ECO:0000256" key="1">
    <source>
        <dbReference type="ARBA" id="ARBA00022452"/>
    </source>
</evidence>
<feature type="chain" id="PRO_5017769171" evidence="4">
    <location>
        <begin position="37"/>
        <end position="589"/>
    </location>
</feature>
<evidence type="ECO:0000256" key="3">
    <source>
        <dbReference type="ARBA" id="ARBA00023237"/>
    </source>
</evidence>
<sequence>MTSARRGIRRPRPFARPAGWIAALAAAALLAGPAQGQTGIPTASQITQDSYQPPMQRLTGAVVFSGSPGLAAPEGAERLSIQLADVRVEGALPGSEARIAALRQRLTGKRIAVSEIFAAASDLEAGFVRDGYVLARVVIPAQTLEDGGPLRLTVVNGFVEKIDTSAAPPGLRARLDAVTAPLVDRPTLRLPDIERRLLLAGDMFGVALGSALSTGARPGGTVIILNPQFRTITGFVGLDNSFSRELGRWNLSAGVELNNQLGRGEVFYLRASGHPKLGERGYLDDRPQLRTLAGGAVFPLGNDGLTFGIEAASSKAGPDSGDVATASDFDRLSLRLFYPVVRSVKRNISVTAALDLQRDRQDLETGAGDFGIYKDRTRVLRLTGEGNWQLSDQSALRMAAVLSVGLDALGARSAAEATPAEPLSRAGADADFRKLELSFRYDRDFRQDWSMALSGQAQSAFGDPLLSSEQFGIASTEGLSAFDLGSLSGDSGWFLRGEVARHFPAQGFGHPLVVSPYVFAAMGAVHLENPTADEAARIEASSFGIGVDLRLIRDPSYSSALIRLEYGKGNRDDGQEDPSRFTIVSTYRF</sequence>
<evidence type="ECO:0000313" key="8">
    <source>
        <dbReference type="Proteomes" id="UP000256941"/>
    </source>
</evidence>
<evidence type="ECO:0000259" key="5">
    <source>
        <dbReference type="Pfam" id="PF03865"/>
    </source>
</evidence>
<dbReference type="AlphaFoldDB" id="A0A3D9XGX6"/>
<feature type="signal peptide" evidence="4">
    <location>
        <begin position="1"/>
        <end position="36"/>
    </location>
</feature>
<dbReference type="RefSeq" id="WP_116221950.1">
    <property type="nucleotide sequence ID" value="NZ_CP038197.1"/>
</dbReference>
<protein>
    <submittedName>
        <fullName evidence="7">Hemolysin activation/secretion protein</fullName>
    </submittedName>
</protein>
<organism evidence="7 8">
    <name type="scientific">Paracoccus versutus</name>
    <name type="common">Thiobacillus versutus</name>
    <dbReference type="NCBI Taxonomy" id="34007"/>
    <lineage>
        <taxon>Bacteria</taxon>
        <taxon>Pseudomonadati</taxon>
        <taxon>Pseudomonadota</taxon>
        <taxon>Alphaproteobacteria</taxon>
        <taxon>Rhodobacterales</taxon>
        <taxon>Paracoccaceae</taxon>
        <taxon>Paracoccus</taxon>
    </lineage>
</organism>
<dbReference type="Proteomes" id="UP000256941">
    <property type="component" value="Unassembled WGS sequence"/>
</dbReference>
<dbReference type="Pfam" id="PF03865">
    <property type="entry name" value="ShlB"/>
    <property type="match status" value="1"/>
</dbReference>
<dbReference type="GO" id="GO:0098046">
    <property type="term" value="C:type V protein secretion system complex"/>
    <property type="evidence" value="ECO:0007669"/>
    <property type="project" value="TreeGrafter"/>
</dbReference>
<gene>
    <name evidence="7" type="ORF">BDD41_2470</name>
</gene>
<evidence type="ECO:0000256" key="4">
    <source>
        <dbReference type="SAM" id="SignalP"/>
    </source>
</evidence>
<name>A0A3D9XGX6_PARVE</name>
<dbReference type="InterPro" id="IPR013686">
    <property type="entry name" value="Polypept-transport_assoc_ShlB"/>
</dbReference>
<accession>A0A3D9XGX6</accession>